<dbReference type="SFLD" id="SFLDG01020">
    <property type="entry name" value="Terpene_Cyclase_Like_2"/>
    <property type="match status" value="1"/>
</dbReference>
<sequence length="367" mass="40558">MLAAKERPDETITVCPAREITAPHAPDLALGIPRHWWPDPLVNVHAARIEEETLAWFRELGFGERSIWIVRTFAPADYAGMPFPLAAPRELLLLAKYLSLWLLWDDVDVEGRERTFPFCGPAVLEPSASGVTTLFGATWSALLRELATTMSPAWMATLCEAMDTWSTAALKEARTSKQRRAGLAHISYEEALRSRIDTIGMAATGYLLEYARGIELPPDFHAHETALALKTLSGKIVGFGNDIWSLGKDWASGYVNVILALREEQGLTMLEAVRRIIRDHDEAIAEFDRLARALPSFGAAWDTHIATWVQDLRHASLGFTLWESRAPRYAAFKMLVNGTPIDPSFIVPTSLAPRAAAATASAYAPHA</sequence>
<dbReference type="InterPro" id="IPR008949">
    <property type="entry name" value="Isoprenoid_synthase_dom_sf"/>
</dbReference>
<proteinExistence type="predicted"/>
<dbReference type="OrthoDB" id="7060009at2"/>
<evidence type="ECO:0000313" key="1">
    <source>
        <dbReference type="EMBL" id="TKD04988.1"/>
    </source>
</evidence>
<protein>
    <submittedName>
        <fullName evidence="1">Uncharacterized protein</fullName>
    </submittedName>
</protein>
<dbReference type="RefSeq" id="WP_136930888.1">
    <property type="nucleotide sequence ID" value="NZ_SSMQ01000021.1"/>
</dbReference>
<evidence type="ECO:0000313" key="3">
    <source>
        <dbReference type="Proteomes" id="UP000309215"/>
    </source>
</evidence>
<dbReference type="InterPro" id="IPR034686">
    <property type="entry name" value="Terpene_cyclase-like_2"/>
</dbReference>
<name>A0A4U1J9F3_9BACT</name>
<dbReference type="AlphaFoldDB" id="A0A4U1J9F3"/>
<gene>
    <name evidence="2" type="ORF">E8A74_21325</name>
    <name evidence="1" type="ORF">E8A74_22235</name>
</gene>
<dbReference type="SUPFAM" id="SSF48576">
    <property type="entry name" value="Terpenoid synthases"/>
    <property type="match status" value="1"/>
</dbReference>
<evidence type="ECO:0000313" key="2">
    <source>
        <dbReference type="EMBL" id="TKD05340.1"/>
    </source>
</evidence>
<dbReference type="Gene3D" id="1.10.600.10">
    <property type="entry name" value="Farnesyl Diphosphate Synthase"/>
    <property type="match status" value="1"/>
</dbReference>
<dbReference type="EMBL" id="SSMQ01000023">
    <property type="protein sequence ID" value="TKD04988.1"/>
    <property type="molecule type" value="Genomic_DNA"/>
</dbReference>
<dbReference type="EMBL" id="SSMQ01000021">
    <property type="protein sequence ID" value="TKD05340.1"/>
    <property type="molecule type" value="Genomic_DNA"/>
</dbReference>
<dbReference type="GO" id="GO:0010333">
    <property type="term" value="F:terpene synthase activity"/>
    <property type="evidence" value="ECO:0007669"/>
    <property type="project" value="InterPro"/>
</dbReference>
<dbReference type="SFLD" id="SFLDS00005">
    <property type="entry name" value="Isoprenoid_Synthase_Type_I"/>
    <property type="match status" value="1"/>
</dbReference>
<reference evidence="1 3" key="1">
    <citation type="submission" date="2019-04" db="EMBL/GenBank/DDBJ databases">
        <authorList>
            <person name="Li Y."/>
            <person name="Wang J."/>
        </authorList>
    </citation>
    <scope>NUCLEOTIDE SEQUENCE [LARGE SCALE GENOMIC DNA]</scope>
    <source>
        <strain evidence="1 3">DSM 14668</strain>
    </source>
</reference>
<organism evidence="1 3">
    <name type="scientific">Polyangium fumosum</name>
    <dbReference type="NCBI Taxonomy" id="889272"/>
    <lineage>
        <taxon>Bacteria</taxon>
        <taxon>Pseudomonadati</taxon>
        <taxon>Myxococcota</taxon>
        <taxon>Polyangia</taxon>
        <taxon>Polyangiales</taxon>
        <taxon>Polyangiaceae</taxon>
        <taxon>Polyangium</taxon>
    </lineage>
</organism>
<dbReference type="Proteomes" id="UP000309215">
    <property type="component" value="Unassembled WGS sequence"/>
</dbReference>
<comment type="caution">
    <text evidence="1">The sequence shown here is derived from an EMBL/GenBank/DDBJ whole genome shotgun (WGS) entry which is preliminary data.</text>
</comment>
<dbReference type="Pfam" id="PF19086">
    <property type="entry name" value="Terpene_syn_C_2"/>
    <property type="match status" value="1"/>
</dbReference>
<accession>A0A4U1J9F3</accession>
<keyword evidence="3" id="KW-1185">Reference proteome</keyword>